<accession>A0ACB6ZIF8</accession>
<organism evidence="1 2">
    <name type="scientific">Thelephora ganbajun</name>
    <name type="common">Ganba fungus</name>
    <dbReference type="NCBI Taxonomy" id="370292"/>
    <lineage>
        <taxon>Eukaryota</taxon>
        <taxon>Fungi</taxon>
        <taxon>Dikarya</taxon>
        <taxon>Basidiomycota</taxon>
        <taxon>Agaricomycotina</taxon>
        <taxon>Agaricomycetes</taxon>
        <taxon>Thelephorales</taxon>
        <taxon>Thelephoraceae</taxon>
        <taxon>Thelephora</taxon>
    </lineage>
</organism>
<dbReference type="Proteomes" id="UP000886501">
    <property type="component" value="Unassembled WGS sequence"/>
</dbReference>
<evidence type="ECO:0000313" key="1">
    <source>
        <dbReference type="EMBL" id="KAF9649168.1"/>
    </source>
</evidence>
<name>A0ACB6ZIF8_THEGA</name>
<proteinExistence type="predicted"/>
<evidence type="ECO:0000313" key="2">
    <source>
        <dbReference type="Proteomes" id="UP000886501"/>
    </source>
</evidence>
<gene>
    <name evidence="1" type="ORF">BDM02DRAFT_3186471</name>
</gene>
<keyword evidence="2" id="KW-1185">Reference proteome</keyword>
<protein>
    <submittedName>
        <fullName evidence="1">Uncharacterized protein</fullName>
    </submittedName>
</protein>
<dbReference type="EMBL" id="MU118001">
    <property type="protein sequence ID" value="KAF9649168.1"/>
    <property type="molecule type" value="Genomic_DNA"/>
</dbReference>
<reference evidence="1" key="1">
    <citation type="submission" date="2019-10" db="EMBL/GenBank/DDBJ databases">
        <authorList>
            <consortium name="DOE Joint Genome Institute"/>
            <person name="Kuo A."/>
            <person name="Miyauchi S."/>
            <person name="Kiss E."/>
            <person name="Drula E."/>
            <person name="Kohler A."/>
            <person name="Sanchez-Garcia M."/>
            <person name="Andreopoulos B."/>
            <person name="Barry K.W."/>
            <person name="Bonito G."/>
            <person name="Buee M."/>
            <person name="Carver A."/>
            <person name="Chen C."/>
            <person name="Cichocki N."/>
            <person name="Clum A."/>
            <person name="Culley D."/>
            <person name="Crous P.W."/>
            <person name="Fauchery L."/>
            <person name="Girlanda M."/>
            <person name="Hayes R."/>
            <person name="Keri Z."/>
            <person name="Labutti K."/>
            <person name="Lipzen A."/>
            <person name="Lombard V."/>
            <person name="Magnuson J."/>
            <person name="Maillard F."/>
            <person name="Morin E."/>
            <person name="Murat C."/>
            <person name="Nolan M."/>
            <person name="Ohm R."/>
            <person name="Pangilinan J."/>
            <person name="Pereira M."/>
            <person name="Perotto S."/>
            <person name="Peter M."/>
            <person name="Riley R."/>
            <person name="Sitrit Y."/>
            <person name="Stielow B."/>
            <person name="Szollosi G."/>
            <person name="Zifcakova L."/>
            <person name="Stursova M."/>
            <person name="Spatafora J.W."/>
            <person name="Tedersoo L."/>
            <person name="Vaario L.-M."/>
            <person name="Yamada A."/>
            <person name="Yan M."/>
            <person name="Wang P."/>
            <person name="Xu J."/>
            <person name="Bruns T."/>
            <person name="Baldrian P."/>
            <person name="Vilgalys R."/>
            <person name="Henrissat B."/>
            <person name="Grigoriev I.V."/>
            <person name="Hibbett D."/>
            <person name="Nagy L.G."/>
            <person name="Martin F.M."/>
        </authorList>
    </citation>
    <scope>NUCLEOTIDE SEQUENCE</scope>
    <source>
        <strain evidence="1">P2</strain>
    </source>
</reference>
<reference evidence="1" key="2">
    <citation type="journal article" date="2020" name="Nat. Commun.">
        <title>Large-scale genome sequencing of mycorrhizal fungi provides insights into the early evolution of symbiotic traits.</title>
        <authorList>
            <person name="Miyauchi S."/>
            <person name="Kiss E."/>
            <person name="Kuo A."/>
            <person name="Drula E."/>
            <person name="Kohler A."/>
            <person name="Sanchez-Garcia M."/>
            <person name="Morin E."/>
            <person name="Andreopoulos B."/>
            <person name="Barry K.W."/>
            <person name="Bonito G."/>
            <person name="Buee M."/>
            <person name="Carver A."/>
            <person name="Chen C."/>
            <person name="Cichocki N."/>
            <person name="Clum A."/>
            <person name="Culley D."/>
            <person name="Crous P.W."/>
            <person name="Fauchery L."/>
            <person name="Girlanda M."/>
            <person name="Hayes R.D."/>
            <person name="Keri Z."/>
            <person name="LaButti K."/>
            <person name="Lipzen A."/>
            <person name="Lombard V."/>
            <person name="Magnuson J."/>
            <person name="Maillard F."/>
            <person name="Murat C."/>
            <person name="Nolan M."/>
            <person name="Ohm R.A."/>
            <person name="Pangilinan J."/>
            <person name="Pereira M.F."/>
            <person name="Perotto S."/>
            <person name="Peter M."/>
            <person name="Pfister S."/>
            <person name="Riley R."/>
            <person name="Sitrit Y."/>
            <person name="Stielow J.B."/>
            <person name="Szollosi G."/>
            <person name="Zifcakova L."/>
            <person name="Stursova M."/>
            <person name="Spatafora J.W."/>
            <person name="Tedersoo L."/>
            <person name="Vaario L.M."/>
            <person name="Yamada A."/>
            <person name="Yan M."/>
            <person name="Wang P."/>
            <person name="Xu J."/>
            <person name="Bruns T."/>
            <person name="Baldrian P."/>
            <person name="Vilgalys R."/>
            <person name="Dunand C."/>
            <person name="Henrissat B."/>
            <person name="Grigoriev I.V."/>
            <person name="Hibbett D."/>
            <person name="Nagy L.G."/>
            <person name="Martin F.M."/>
        </authorList>
    </citation>
    <scope>NUCLEOTIDE SEQUENCE</scope>
    <source>
        <strain evidence="1">P2</strain>
    </source>
</reference>
<comment type="caution">
    <text evidence="1">The sequence shown here is derived from an EMBL/GenBank/DDBJ whole genome shotgun (WGS) entry which is preliminary data.</text>
</comment>
<sequence length="101" mass="11583">MFVDENTGTSVSCRMRFVGHKVCDRKPGQIPTKNYRKSPSPITKQKLAHDIAKLIKAYLKNGEERFHIPFESMFLTRLYNVARASWQPEVWYSTASASTST</sequence>